<evidence type="ECO:0000256" key="2">
    <source>
        <dbReference type="SAM" id="Phobius"/>
    </source>
</evidence>
<dbReference type="SUPFAM" id="SSF82671">
    <property type="entry name" value="SEA domain"/>
    <property type="match status" value="1"/>
</dbReference>
<keyword evidence="2" id="KW-0812">Transmembrane</keyword>
<feature type="region of interest" description="Disordered" evidence="1">
    <location>
        <begin position="458"/>
        <end position="502"/>
    </location>
</feature>
<proteinExistence type="predicted"/>
<dbReference type="PROSITE" id="PS50024">
    <property type="entry name" value="SEA"/>
    <property type="match status" value="1"/>
</dbReference>
<feature type="transmembrane region" description="Helical" evidence="2">
    <location>
        <begin position="127"/>
        <end position="149"/>
    </location>
</feature>
<dbReference type="GeneID" id="111102178"/>
<protein>
    <submittedName>
        <fullName evidence="5">Mucin-5AC-like</fullName>
    </submittedName>
</protein>
<feature type="compositionally biased region" description="Low complexity" evidence="1">
    <location>
        <begin position="458"/>
        <end position="483"/>
    </location>
</feature>
<keyword evidence="2" id="KW-1133">Transmembrane helix</keyword>
<dbReference type="Proteomes" id="UP000694844">
    <property type="component" value="Chromosome 6"/>
</dbReference>
<reference evidence="5" key="1">
    <citation type="submission" date="2025-08" db="UniProtKB">
        <authorList>
            <consortium name="RefSeq"/>
        </authorList>
    </citation>
    <scope>IDENTIFICATION</scope>
    <source>
        <tissue evidence="5">Whole sample</tissue>
    </source>
</reference>
<feature type="compositionally biased region" description="Polar residues" evidence="1">
    <location>
        <begin position="391"/>
        <end position="423"/>
    </location>
</feature>
<keyword evidence="2" id="KW-0472">Membrane</keyword>
<dbReference type="Gene3D" id="3.30.70.960">
    <property type="entry name" value="SEA domain"/>
    <property type="match status" value="1"/>
</dbReference>
<organism evidence="4 5">
    <name type="scientific">Crassostrea virginica</name>
    <name type="common">Eastern oyster</name>
    <dbReference type="NCBI Taxonomy" id="6565"/>
    <lineage>
        <taxon>Eukaryota</taxon>
        <taxon>Metazoa</taxon>
        <taxon>Spiralia</taxon>
        <taxon>Lophotrochozoa</taxon>
        <taxon>Mollusca</taxon>
        <taxon>Bivalvia</taxon>
        <taxon>Autobranchia</taxon>
        <taxon>Pteriomorphia</taxon>
        <taxon>Ostreida</taxon>
        <taxon>Ostreoidea</taxon>
        <taxon>Ostreidae</taxon>
        <taxon>Crassostrea</taxon>
    </lineage>
</organism>
<dbReference type="InterPro" id="IPR036364">
    <property type="entry name" value="SEA_dom_sf"/>
</dbReference>
<accession>A0A8B8AJ05</accession>
<dbReference type="OrthoDB" id="7493297at2759"/>
<dbReference type="InterPro" id="IPR000082">
    <property type="entry name" value="SEA_dom"/>
</dbReference>
<feature type="compositionally biased region" description="Polar residues" evidence="1">
    <location>
        <begin position="484"/>
        <end position="502"/>
    </location>
</feature>
<feature type="region of interest" description="Disordered" evidence="1">
    <location>
        <begin position="390"/>
        <end position="436"/>
    </location>
</feature>
<dbReference type="KEGG" id="cvn:111102178"/>
<dbReference type="Pfam" id="PF01390">
    <property type="entry name" value="SEA"/>
    <property type="match status" value="1"/>
</dbReference>
<evidence type="ECO:0000313" key="4">
    <source>
        <dbReference type="Proteomes" id="UP000694844"/>
    </source>
</evidence>
<name>A0A8B8AJ05_CRAVI</name>
<dbReference type="RefSeq" id="XP_022290538.1">
    <property type="nucleotide sequence ID" value="XM_022434830.1"/>
</dbReference>
<evidence type="ECO:0000259" key="3">
    <source>
        <dbReference type="PROSITE" id="PS50024"/>
    </source>
</evidence>
<feature type="domain" description="SEA" evidence="3">
    <location>
        <begin position="161"/>
        <end position="278"/>
    </location>
</feature>
<feature type="region of interest" description="Disordered" evidence="1">
    <location>
        <begin position="317"/>
        <end position="350"/>
    </location>
</feature>
<evidence type="ECO:0000256" key="1">
    <source>
        <dbReference type="SAM" id="MobiDB-lite"/>
    </source>
</evidence>
<sequence length="589" mass="64274">MPRLYGGMARVEIMGWSGLYGGMARLIWGLHRESQYKDGEKLSSYEKNSKTKAEIIEEDAAKENEWMRDATKIESNRMELAEYKPIRVSENLQDAALYMYKGHKEDNESSPNITSSEGKCQLTYKPFVFTVLLISCLLTLGIGISVLFLSSNKNHDNIESWNVIVRAEGQISINQTFTPSLFHSNSKIYQDFTRNFSKVMEETLQNDLSSRKRCEVTNLRNGSIIVSFILFLEKNNKATTGKTLELEIKQSLKYQNGIVYLGTFPVIENSISIFNISMQTNISYSFTTSAEWSETPTFSKSTTSIPKISASLLKPTSSDATSISNQPSPTIQNSTANHTARSSLTHTSEQLNSITSTPAKFFPTTSTSAQQMSSSIIDFTTPPYDIPVSLEPSSPALTSTEMHSVASYTKGPTSTAPTSATQRSSKENPMIFSPSAPTTIRSATITSFPAAASSVSNLSSAAAPPSTTPTSTTLMSSAASFSAQTSDGTTDLTSSIRSDNNSTVTSRLNLTNIIIVNTTVTTSKFTPSSSLPARTLPPISSKPFIVPSPMKQAIPHLKTVYVPDTTDSLPNVYNPTFDLKNVTTPTPIT</sequence>
<dbReference type="AlphaFoldDB" id="A0A8B8AJ05"/>
<evidence type="ECO:0000313" key="5">
    <source>
        <dbReference type="RefSeq" id="XP_022290538.1"/>
    </source>
</evidence>
<gene>
    <name evidence="5" type="primary">LOC111102178</name>
</gene>
<keyword evidence="4" id="KW-1185">Reference proteome</keyword>